<dbReference type="InterPro" id="IPR023214">
    <property type="entry name" value="HAD_sf"/>
</dbReference>
<sequence length="593" mass="65146">MSHRVSCVVPNSVTSPTLSQQSIKPLRITLPGRALAMSRRSPSGEGTSYSHSQSSDYYGSFYSAPSENAWRGFHQPSMNRYYATDSQYEDSPASEEAQSSSQPSRHSPSHETPFLFAPSLYTPGARSGQFREHRQPEHRRHDHDHSRPVSPPPSGSPSPSYLALSATPSETISIPSSSRKLLVLDLNGTLLLRSARAPRTGRFTQRPPLRKVHPRPYMENFRAYLFAERTKEWLEVMVWSSAQPHSVDDMVDKAFGEDKNKLIAIWARDTLGLAPDHYHRKIQTVKDLTKPWSALPSLSSPSDHPTAEDTSSPPPPVQHSALTTILLDDSQKKAVLQPYNHICIMEYTQEIRNHDLESIAKEKAVEVAAPAAHEVEGVTITTSPSAQDEDVGETEEDLFSLGKRKRLSKKRRNAAKRAAAATAVTTQASTELEELPIASPEAAQFDETLLAVVGMLHAARLQSNVAAWIRGGALWGPYAPAPNEDAKASKVDQDEDVEVPPSSSPPATQVDEAEDSDVSVASPRQDKRRRKNSDGADEVLPSGAGNDAAGSGQEDDVPLPVWFEHPLTMRFWAGKGRDALRELGIPTEHGIKQ</sequence>
<keyword evidence="5" id="KW-1185">Reference proteome</keyword>
<dbReference type="Gene3D" id="3.40.50.1000">
    <property type="entry name" value="HAD superfamily/HAD-like"/>
    <property type="match status" value="1"/>
</dbReference>
<dbReference type="PROSITE" id="PS50969">
    <property type="entry name" value="FCP1"/>
    <property type="match status" value="1"/>
</dbReference>
<feature type="region of interest" description="Disordered" evidence="2">
    <location>
        <begin position="296"/>
        <end position="320"/>
    </location>
</feature>
<dbReference type="InterPro" id="IPR004274">
    <property type="entry name" value="FCP1_dom"/>
</dbReference>
<feature type="compositionally biased region" description="Polar residues" evidence="2">
    <location>
        <begin position="9"/>
        <end position="23"/>
    </location>
</feature>
<dbReference type="InterPro" id="IPR050365">
    <property type="entry name" value="TIM50"/>
</dbReference>
<keyword evidence="1" id="KW-0813">Transport</keyword>
<dbReference type="Pfam" id="PF03031">
    <property type="entry name" value="NIF"/>
    <property type="match status" value="1"/>
</dbReference>
<evidence type="ECO:0000313" key="4">
    <source>
        <dbReference type="EMBL" id="THH15462.1"/>
    </source>
</evidence>
<dbReference type="InterPro" id="IPR036412">
    <property type="entry name" value="HAD-like_sf"/>
</dbReference>
<comment type="subunit">
    <text evidence="1">Component of the TIM23 complex.</text>
</comment>
<dbReference type="EMBL" id="SGPL01000209">
    <property type="protein sequence ID" value="THH15462.1"/>
    <property type="molecule type" value="Genomic_DNA"/>
</dbReference>
<dbReference type="SUPFAM" id="SSF56784">
    <property type="entry name" value="HAD-like"/>
    <property type="match status" value="1"/>
</dbReference>
<keyword evidence="1" id="KW-0809">Transit peptide</keyword>
<feature type="region of interest" description="Disordered" evidence="2">
    <location>
        <begin position="85"/>
        <end position="164"/>
    </location>
</feature>
<comment type="function">
    <text evidence="1">Essential component of the TIM23 complex, a complex that mediates the translocation of transit peptide-containing proteins across the mitochondrial inner membrane.</text>
</comment>
<name>A0A4S4LSR1_9AGAM</name>
<feature type="compositionally biased region" description="Low complexity" evidence="2">
    <location>
        <begin position="94"/>
        <end position="106"/>
    </location>
</feature>
<evidence type="ECO:0000256" key="1">
    <source>
        <dbReference type="RuleBase" id="RU365079"/>
    </source>
</evidence>
<dbReference type="AlphaFoldDB" id="A0A4S4LSR1"/>
<dbReference type="SMART" id="SM00577">
    <property type="entry name" value="CPDc"/>
    <property type="match status" value="1"/>
</dbReference>
<keyword evidence="1" id="KW-0496">Mitochondrion</keyword>
<accession>A0A4S4LSR1</accession>
<dbReference type="OrthoDB" id="1711508at2759"/>
<proteinExistence type="inferred from homology"/>
<gene>
    <name evidence="4" type="ORF">EW146_g5025</name>
</gene>
<comment type="similarity">
    <text evidence="1">Belongs to the TIM50 family.</text>
</comment>
<reference evidence="4 5" key="1">
    <citation type="submission" date="2019-02" db="EMBL/GenBank/DDBJ databases">
        <title>Genome sequencing of the rare red list fungi Bondarzewia mesenterica.</title>
        <authorList>
            <person name="Buettner E."/>
            <person name="Kellner H."/>
        </authorList>
    </citation>
    <scope>NUCLEOTIDE SEQUENCE [LARGE SCALE GENOMIC DNA]</scope>
    <source>
        <strain evidence="4 5">DSM 108281</strain>
    </source>
</reference>
<dbReference type="Proteomes" id="UP000310158">
    <property type="component" value="Unassembled WGS sequence"/>
</dbReference>
<organism evidence="4 5">
    <name type="scientific">Bondarzewia mesenterica</name>
    <dbReference type="NCBI Taxonomy" id="1095465"/>
    <lineage>
        <taxon>Eukaryota</taxon>
        <taxon>Fungi</taxon>
        <taxon>Dikarya</taxon>
        <taxon>Basidiomycota</taxon>
        <taxon>Agaricomycotina</taxon>
        <taxon>Agaricomycetes</taxon>
        <taxon>Russulales</taxon>
        <taxon>Bondarzewiaceae</taxon>
        <taxon>Bondarzewia</taxon>
    </lineage>
</organism>
<feature type="domain" description="FCP1 homology" evidence="3">
    <location>
        <begin position="175"/>
        <end position="366"/>
    </location>
</feature>
<comment type="subcellular location">
    <subcellularLocation>
        <location evidence="1">Mitochondrion inner membrane</location>
        <topology evidence="1">Single-pass membrane protein</topology>
    </subcellularLocation>
</comment>
<feature type="region of interest" description="Disordered" evidence="2">
    <location>
        <begin position="1"/>
        <end position="25"/>
    </location>
</feature>
<evidence type="ECO:0000259" key="3">
    <source>
        <dbReference type="PROSITE" id="PS50969"/>
    </source>
</evidence>
<keyword evidence="1" id="KW-0811">Translocation</keyword>
<dbReference type="GO" id="GO:0015031">
    <property type="term" value="P:protein transport"/>
    <property type="evidence" value="ECO:0007669"/>
    <property type="project" value="UniProtKB-KW"/>
</dbReference>
<dbReference type="PANTHER" id="PTHR12210">
    <property type="entry name" value="DULLARD PROTEIN PHOSPHATASE"/>
    <property type="match status" value="1"/>
</dbReference>
<feature type="region of interest" description="Disordered" evidence="2">
    <location>
        <begin position="483"/>
        <end position="559"/>
    </location>
</feature>
<comment type="caution">
    <text evidence="4">The sequence shown here is derived from an EMBL/GenBank/DDBJ whole genome shotgun (WGS) entry which is preliminary data.</text>
</comment>
<dbReference type="GO" id="GO:0005744">
    <property type="term" value="C:TIM23 mitochondrial import inner membrane translocase complex"/>
    <property type="evidence" value="ECO:0007669"/>
    <property type="project" value="UniProtKB-UniRule"/>
</dbReference>
<evidence type="ECO:0000256" key="2">
    <source>
        <dbReference type="SAM" id="MobiDB-lite"/>
    </source>
</evidence>
<protein>
    <recommendedName>
        <fullName evidence="1">Mitochondrial import inner membrane translocase subunit TIM50</fullName>
    </recommendedName>
</protein>
<evidence type="ECO:0000313" key="5">
    <source>
        <dbReference type="Proteomes" id="UP000310158"/>
    </source>
</evidence>
<keyword evidence="1" id="KW-0653">Protein transport</keyword>